<organism evidence="1 2">
    <name type="scientific">Thiorhodovibrio frisius</name>
    <dbReference type="NCBI Taxonomy" id="631362"/>
    <lineage>
        <taxon>Bacteria</taxon>
        <taxon>Pseudomonadati</taxon>
        <taxon>Pseudomonadota</taxon>
        <taxon>Gammaproteobacteria</taxon>
        <taxon>Chromatiales</taxon>
        <taxon>Chromatiaceae</taxon>
        <taxon>Thiorhodovibrio</taxon>
    </lineage>
</organism>
<dbReference type="AlphaFoldDB" id="H8YWS8"/>
<dbReference type="HOGENOM" id="CLU_3405961_0_0_6"/>
<proteinExistence type="predicted"/>
<keyword evidence="2" id="KW-1185">Reference proteome</keyword>
<reference evidence="1 2" key="2">
    <citation type="submission" date="2011-11" db="EMBL/GenBank/DDBJ databases">
        <authorList>
            <consortium name="US DOE Joint Genome Institute"/>
            <person name="Lucas S."/>
            <person name="Han J."/>
            <person name="Lapidus A."/>
            <person name="Cheng J.-F."/>
            <person name="Goodwin L."/>
            <person name="Pitluck S."/>
            <person name="Peters L."/>
            <person name="Ovchinnikova G."/>
            <person name="Zhang X."/>
            <person name="Detter J.C."/>
            <person name="Han C."/>
            <person name="Tapia R."/>
            <person name="Land M."/>
            <person name="Hauser L."/>
            <person name="Kyrpides N."/>
            <person name="Ivanova N."/>
            <person name="Pagani I."/>
            <person name="Vogl K."/>
            <person name="Liu Z."/>
            <person name="Overmann J."/>
            <person name="Frigaard N.-U."/>
            <person name="Bryant D."/>
            <person name="Woyke T."/>
        </authorList>
    </citation>
    <scope>NUCLEOTIDE SEQUENCE [LARGE SCALE GENOMIC DNA]</scope>
    <source>
        <strain evidence="1 2">970</strain>
    </source>
</reference>
<evidence type="ECO:0000313" key="1">
    <source>
        <dbReference type="EMBL" id="EIC22904.1"/>
    </source>
</evidence>
<name>H8YWS8_9GAMM</name>
<reference evidence="2" key="1">
    <citation type="submission" date="2011-06" db="EMBL/GenBank/DDBJ databases">
        <authorList>
            <consortium name="US DOE Joint Genome Institute (JGI-PGF)"/>
            <person name="Lucas S."/>
            <person name="Han J."/>
            <person name="Lapidus A."/>
            <person name="Cheng J.-F."/>
            <person name="Goodwin L."/>
            <person name="Pitluck S."/>
            <person name="Peters L."/>
            <person name="Land M.L."/>
            <person name="Hauser L."/>
            <person name="Vogl K."/>
            <person name="Liu Z."/>
            <person name="Overmann J."/>
            <person name="Frigaard N.-U."/>
            <person name="Bryant D.A."/>
            <person name="Woyke T.J."/>
        </authorList>
    </citation>
    <scope>NUCLEOTIDE SEQUENCE [LARGE SCALE GENOMIC DNA]</scope>
    <source>
        <strain evidence="2">970</strain>
    </source>
</reference>
<dbReference type="Proteomes" id="UP000002964">
    <property type="component" value="Unassembled WGS sequence"/>
</dbReference>
<sequence length="30" mass="3024">MIASPVVSDPATSHQVASDWVGLGLNEGSV</sequence>
<gene>
    <name evidence="1" type="ORF">Thi970DRAFT_00544</name>
</gene>
<dbReference type="EMBL" id="JH603168">
    <property type="protein sequence ID" value="EIC22904.1"/>
    <property type="molecule type" value="Genomic_DNA"/>
</dbReference>
<accession>H8YWS8</accession>
<protein>
    <submittedName>
        <fullName evidence="1">Uncharacterized protein</fullName>
    </submittedName>
</protein>
<evidence type="ECO:0000313" key="2">
    <source>
        <dbReference type="Proteomes" id="UP000002964"/>
    </source>
</evidence>